<gene>
    <name evidence="1" type="ORF">ILYODFUR_002510</name>
</gene>
<sequence length="70" mass="8193">MNSPVFTPQLVLKHLDNLASHTQVLTPSTPGDLMAFTYWRIYPFMSLCSRTVNKHRYTFSLFPLRALCMW</sequence>
<evidence type="ECO:0000313" key="1">
    <source>
        <dbReference type="EMBL" id="MEQ2242992.1"/>
    </source>
</evidence>
<evidence type="ECO:0000313" key="2">
    <source>
        <dbReference type="Proteomes" id="UP001482620"/>
    </source>
</evidence>
<protein>
    <submittedName>
        <fullName evidence="1">Uncharacterized protein</fullName>
    </submittedName>
</protein>
<organism evidence="1 2">
    <name type="scientific">Ilyodon furcidens</name>
    <name type="common">goldbreast splitfin</name>
    <dbReference type="NCBI Taxonomy" id="33524"/>
    <lineage>
        <taxon>Eukaryota</taxon>
        <taxon>Metazoa</taxon>
        <taxon>Chordata</taxon>
        <taxon>Craniata</taxon>
        <taxon>Vertebrata</taxon>
        <taxon>Euteleostomi</taxon>
        <taxon>Actinopterygii</taxon>
        <taxon>Neopterygii</taxon>
        <taxon>Teleostei</taxon>
        <taxon>Neoteleostei</taxon>
        <taxon>Acanthomorphata</taxon>
        <taxon>Ovalentaria</taxon>
        <taxon>Atherinomorphae</taxon>
        <taxon>Cyprinodontiformes</taxon>
        <taxon>Goodeidae</taxon>
        <taxon>Ilyodon</taxon>
    </lineage>
</organism>
<feature type="non-terminal residue" evidence="1">
    <location>
        <position position="70"/>
    </location>
</feature>
<dbReference type="EMBL" id="JAHRIQ010069632">
    <property type="protein sequence ID" value="MEQ2242992.1"/>
    <property type="molecule type" value="Genomic_DNA"/>
</dbReference>
<keyword evidence="2" id="KW-1185">Reference proteome</keyword>
<comment type="caution">
    <text evidence="1">The sequence shown here is derived from an EMBL/GenBank/DDBJ whole genome shotgun (WGS) entry which is preliminary data.</text>
</comment>
<name>A0ABV0UGV7_9TELE</name>
<proteinExistence type="predicted"/>
<dbReference type="Proteomes" id="UP001482620">
    <property type="component" value="Unassembled WGS sequence"/>
</dbReference>
<accession>A0ABV0UGV7</accession>
<reference evidence="1 2" key="1">
    <citation type="submission" date="2021-06" db="EMBL/GenBank/DDBJ databases">
        <authorList>
            <person name="Palmer J.M."/>
        </authorList>
    </citation>
    <scope>NUCLEOTIDE SEQUENCE [LARGE SCALE GENOMIC DNA]</scope>
    <source>
        <strain evidence="2">if_2019</strain>
        <tissue evidence="1">Muscle</tissue>
    </source>
</reference>